<evidence type="ECO:0000259" key="2">
    <source>
        <dbReference type="Pfam" id="PF06259"/>
    </source>
</evidence>
<feature type="compositionally biased region" description="Basic and acidic residues" evidence="1">
    <location>
        <begin position="58"/>
        <end position="87"/>
    </location>
</feature>
<protein>
    <submittedName>
        <fullName evidence="3">Alpha/beta hydrolase family protein</fullName>
    </submittedName>
</protein>
<keyword evidence="4" id="KW-1185">Reference proteome</keyword>
<evidence type="ECO:0000313" key="3">
    <source>
        <dbReference type="EMBL" id="MCF8588429.1"/>
    </source>
</evidence>
<accession>A0ABS9IS89</accession>
<organism evidence="3 4">
    <name type="scientific">Gordonia liuliyuniae</name>
    <dbReference type="NCBI Taxonomy" id="2911517"/>
    <lineage>
        <taxon>Bacteria</taxon>
        <taxon>Bacillati</taxon>
        <taxon>Actinomycetota</taxon>
        <taxon>Actinomycetes</taxon>
        <taxon>Mycobacteriales</taxon>
        <taxon>Gordoniaceae</taxon>
        <taxon>Gordonia</taxon>
    </lineage>
</organism>
<feature type="domain" description="DUF1023" evidence="2">
    <location>
        <begin position="132"/>
        <end position="317"/>
    </location>
</feature>
<feature type="region of interest" description="Disordered" evidence="1">
    <location>
        <begin position="344"/>
        <end position="365"/>
    </location>
</feature>
<dbReference type="EMBL" id="JAKKOR010000006">
    <property type="protein sequence ID" value="MCF8588429.1"/>
    <property type="molecule type" value="Genomic_DNA"/>
</dbReference>
<dbReference type="Gene3D" id="3.40.50.1820">
    <property type="entry name" value="alpha/beta hydrolase"/>
    <property type="match status" value="1"/>
</dbReference>
<comment type="caution">
    <text evidence="3">The sequence shown here is derived from an EMBL/GenBank/DDBJ whole genome shotgun (WGS) entry which is preliminary data.</text>
</comment>
<evidence type="ECO:0000256" key="1">
    <source>
        <dbReference type="SAM" id="MobiDB-lite"/>
    </source>
</evidence>
<name>A0ABS9IS89_9ACTN</name>
<dbReference type="Pfam" id="PF06259">
    <property type="entry name" value="Abhydrolase_8"/>
    <property type="match status" value="1"/>
</dbReference>
<keyword evidence="3" id="KW-0378">Hydrolase</keyword>
<dbReference type="RefSeq" id="WP_236997672.1">
    <property type="nucleotide sequence ID" value="NZ_JAKKOR010000006.1"/>
</dbReference>
<dbReference type="SUPFAM" id="SSF53474">
    <property type="entry name" value="alpha/beta-Hydrolases"/>
    <property type="match status" value="1"/>
</dbReference>
<gene>
    <name evidence="3" type="ORF">L5G33_08135</name>
</gene>
<dbReference type="InterPro" id="IPR010427">
    <property type="entry name" value="DUF1023"/>
</dbReference>
<dbReference type="GO" id="GO:0016787">
    <property type="term" value="F:hydrolase activity"/>
    <property type="evidence" value="ECO:0007669"/>
    <property type="project" value="UniProtKB-KW"/>
</dbReference>
<dbReference type="Proteomes" id="UP001200110">
    <property type="component" value="Unassembled WGS sequence"/>
</dbReference>
<feature type="region of interest" description="Disordered" evidence="1">
    <location>
        <begin position="58"/>
        <end position="92"/>
    </location>
</feature>
<sequence>MPLRRGGSLECRPACAYLGRIQAMTSGGQIDGAIPESASVDTPTQIADRDNRRRLAEDISRNEAIREQSRSEFDELTRQTQRGDRGAKTRRRMREAASRLQSAEAQLEQLHPIGKALDGPTRPKFLMLYEPDGHRQMHAVISVGDPDTAATVSVTIPGVDTDSRSLPGMVFEAVQLHRAVKEILTSEARPASTATIAWLGYDPPLDAVETRRIIDAWNMATTRRAREAAPNLAEFLSGIRQNNPTGRLSLLGHSYGSLAASLALQMLKSKKADCAPQVVSSAVFYGSPGLVIDRVDELGLPENSAYIMRTSDDPTVNYFAAHTKLHFWGTNPYEIDGIEELSTKEGEDPKGAHHQAASGHAGYPRLVKGKDGKDVLSTAGYNIAAIVAGFPELAIR</sequence>
<proteinExistence type="predicted"/>
<reference evidence="3 4" key="1">
    <citation type="submission" date="2022-01" db="EMBL/GenBank/DDBJ databases">
        <authorList>
            <person name="Huang Y."/>
        </authorList>
    </citation>
    <scope>NUCLEOTIDE SEQUENCE [LARGE SCALE GENOMIC DNA]</scope>
    <source>
        <strain evidence="3 4">HY366</strain>
    </source>
</reference>
<evidence type="ECO:0000313" key="4">
    <source>
        <dbReference type="Proteomes" id="UP001200110"/>
    </source>
</evidence>
<dbReference type="InterPro" id="IPR029058">
    <property type="entry name" value="AB_hydrolase_fold"/>
</dbReference>